<dbReference type="SUPFAM" id="SSF116726">
    <property type="entry name" value="TrkA C-terminal domain-like"/>
    <property type="match status" value="1"/>
</dbReference>
<dbReference type="Pfam" id="PF02080">
    <property type="entry name" value="TrkA_C"/>
    <property type="match status" value="1"/>
</dbReference>
<feature type="transmembrane region" description="Helical" evidence="8">
    <location>
        <begin position="18"/>
        <end position="40"/>
    </location>
</feature>
<dbReference type="EMBL" id="ACDE02000018">
    <property type="protein sequence ID" value="EEO40668.1"/>
    <property type="molecule type" value="Genomic_DNA"/>
</dbReference>
<dbReference type="SUPFAM" id="SSF81340">
    <property type="entry name" value="Clc chloride channel"/>
    <property type="match status" value="1"/>
</dbReference>
<evidence type="ECO:0000256" key="2">
    <source>
        <dbReference type="ARBA" id="ARBA00022448"/>
    </source>
</evidence>
<accession>A0A0M1VVE6</accession>
<dbReference type="InterPro" id="IPR006037">
    <property type="entry name" value="RCK_C"/>
</dbReference>
<keyword evidence="3 8" id="KW-0812">Transmembrane</keyword>
<evidence type="ECO:0000259" key="9">
    <source>
        <dbReference type="PROSITE" id="PS51202"/>
    </source>
</evidence>
<evidence type="ECO:0000256" key="5">
    <source>
        <dbReference type="ARBA" id="ARBA00023065"/>
    </source>
</evidence>
<protein>
    <recommendedName>
        <fullName evidence="9">RCK C-terminal domain-containing protein</fullName>
    </recommendedName>
</protein>
<dbReference type="Pfam" id="PF00654">
    <property type="entry name" value="Voltage_CLC"/>
    <property type="match status" value="1"/>
</dbReference>
<keyword evidence="2" id="KW-0813">Transport</keyword>
<evidence type="ECO:0000256" key="7">
    <source>
        <dbReference type="ARBA" id="ARBA00023214"/>
    </source>
</evidence>
<dbReference type="Gene3D" id="3.30.70.1450">
    <property type="entry name" value="Regulator of K+ conductance, C-terminal domain"/>
    <property type="match status" value="1"/>
</dbReference>
<proteinExistence type="predicted"/>
<comment type="subcellular location">
    <subcellularLocation>
        <location evidence="1">Membrane</location>
        <topology evidence="1">Multi-pass membrane protein</topology>
    </subcellularLocation>
</comment>
<feature type="transmembrane region" description="Helical" evidence="8">
    <location>
        <begin position="194"/>
        <end position="213"/>
    </location>
</feature>
<dbReference type="PRINTS" id="PR00762">
    <property type="entry name" value="CLCHANNEL"/>
</dbReference>
<dbReference type="PANTHER" id="PTHR45711">
    <property type="entry name" value="CHLORIDE CHANNEL PROTEIN"/>
    <property type="match status" value="1"/>
</dbReference>
<name>A0A0M1VVE6_FUSVC</name>
<dbReference type="CDD" id="cd01031">
    <property type="entry name" value="EriC"/>
    <property type="match status" value="1"/>
</dbReference>
<sequence>MNSAKDIVEKLYKGNGKLYFACLLVGTITGAIVSCYRWGLEEIGIFRKAYFSDVSLNNPISLLKVWLIFIAVGLIVNYLFKKFPKTSGSGIPQVKGLILGRINYNNWFFELLVKFVAGVLGIGAGLSLGREGPSVQLGSYVGYGISKIFKKDTVERNYLLTSGSSAGLSGAFGAPLAGVMFSIEEIHKYLSGKLLICAFVSSIAADFVGRRVFGVQTSFDIAIKYPLAINPYFQFILYIIFGIIIAFFGKLFTVTLIKCQDIFNGVKLAREIKVSFVMTISFILCFVLPEVTGGGHNLVESLIYGKTIIYTLIIIFIIKLLFTAISYSTGFAGGIFLPMLVLGAIIGKIFGEIINMFAQTGADFTVHWIVLGMAAYFVAVVRAPITGVILILEMTGSFHLLLALTTVSVVSFYITELLGQQPVYDILYDRMKKDDNVVDEENQEKITIELPIMAESLLDGKAVSEIIWPDEVLIIAIIRNGVEKIPKGRTVMMAGDILVLLLPEKIVGEIKEKLMKHTSVE</sequence>
<feature type="transmembrane region" description="Helical" evidence="8">
    <location>
        <begin position="303"/>
        <end position="322"/>
    </location>
</feature>
<dbReference type="PROSITE" id="PS51202">
    <property type="entry name" value="RCK_C"/>
    <property type="match status" value="1"/>
</dbReference>
<dbReference type="PROSITE" id="PS51257">
    <property type="entry name" value="PROKAR_LIPOPROTEIN"/>
    <property type="match status" value="1"/>
</dbReference>
<comment type="caution">
    <text evidence="10">The sequence shown here is derived from an EMBL/GenBank/DDBJ whole genome shotgun (WGS) entry which is preliminary data.</text>
</comment>
<dbReference type="RefSeq" id="WP_008803260.1">
    <property type="nucleotide sequence ID" value="NZ_KQ235737.1"/>
</dbReference>
<evidence type="ECO:0000313" key="10">
    <source>
        <dbReference type="EMBL" id="EEO40668.1"/>
    </source>
</evidence>
<feature type="transmembrane region" description="Helical" evidence="8">
    <location>
        <begin position="158"/>
        <end position="182"/>
    </location>
</feature>
<dbReference type="GO" id="GO:0006813">
    <property type="term" value="P:potassium ion transport"/>
    <property type="evidence" value="ECO:0007669"/>
    <property type="project" value="InterPro"/>
</dbReference>
<dbReference type="InterPro" id="IPR036721">
    <property type="entry name" value="RCK_C_sf"/>
</dbReference>
<dbReference type="Proteomes" id="UP000004925">
    <property type="component" value="Unassembled WGS sequence"/>
</dbReference>
<dbReference type="eggNOG" id="COG0038">
    <property type="taxonomic scope" value="Bacteria"/>
</dbReference>
<dbReference type="PANTHER" id="PTHR45711:SF6">
    <property type="entry name" value="CHLORIDE CHANNEL PROTEIN"/>
    <property type="match status" value="1"/>
</dbReference>
<dbReference type="InterPro" id="IPR001807">
    <property type="entry name" value="ClC"/>
</dbReference>
<keyword evidence="5" id="KW-0406">Ion transport</keyword>
<evidence type="ECO:0000256" key="8">
    <source>
        <dbReference type="SAM" id="Phobius"/>
    </source>
</evidence>
<dbReference type="AlphaFoldDB" id="A0A0M1VVE6"/>
<organism evidence="10 11">
    <name type="scientific">Fusobacterium vincentii 4_1_13</name>
    <dbReference type="NCBI Taxonomy" id="469606"/>
    <lineage>
        <taxon>Bacteria</taxon>
        <taxon>Fusobacteriati</taxon>
        <taxon>Fusobacteriota</taxon>
        <taxon>Fusobacteriia</taxon>
        <taxon>Fusobacteriales</taxon>
        <taxon>Fusobacteriaceae</taxon>
        <taxon>Fusobacterium</taxon>
    </lineage>
</organism>
<feature type="transmembrane region" description="Helical" evidence="8">
    <location>
        <begin position="60"/>
        <end position="80"/>
    </location>
</feature>
<feature type="domain" description="RCK C-terminal" evidence="9">
    <location>
        <begin position="435"/>
        <end position="516"/>
    </location>
</feature>
<feature type="transmembrane region" description="Helical" evidence="8">
    <location>
        <begin position="233"/>
        <end position="253"/>
    </location>
</feature>
<dbReference type="InterPro" id="IPR014743">
    <property type="entry name" value="Cl-channel_core"/>
</dbReference>
<keyword evidence="4 8" id="KW-1133">Transmembrane helix</keyword>
<evidence type="ECO:0000256" key="3">
    <source>
        <dbReference type="ARBA" id="ARBA00022692"/>
    </source>
</evidence>
<keyword evidence="7" id="KW-0868">Chloride</keyword>
<evidence type="ECO:0000256" key="6">
    <source>
        <dbReference type="ARBA" id="ARBA00023136"/>
    </source>
</evidence>
<evidence type="ECO:0000256" key="4">
    <source>
        <dbReference type="ARBA" id="ARBA00022989"/>
    </source>
</evidence>
<feature type="transmembrane region" description="Helical" evidence="8">
    <location>
        <begin position="366"/>
        <end position="391"/>
    </location>
</feature>
<dbReference type="GO" id="GO:0008324">
    <property type="term" value="F:monoatomic cation transmembrane transporter activity"/>
    <property type="evidence" value="ECO:0007669"/>
    <property type="project" value="InterPro"/>
</dbReference>
<dbReference type="Gene3D" id="1.10.3080.10">
    <property type="entry name" value="Clc chloride channel"/>
    <property type="match status" value="1"/>
</dbReference>
<reference evidence="10 11" key="1">
    <citation type="submission" date="2011-10" db="EMBL/GenBank/DDBJ databases">
        <title>The Genome Sequence of Fusobacterium sp. 4_1_13.</title>
        <authorList>
            <consortium name="The Broad Institute Genome Sequencing Platform"/>
            <person name="Earl A."/>
            <person name="Ward D."/>
            <person name="Feldgarden M."/>
            <person name="Gevers D."/>
            <person name="Strauss J."/>
            <person name="Ambrose C."/>
            <person name="Allen-Vercoe E."/>
            <person name="Young S.K."/>
            <person name="Zeng Q."/>
            <person name="Gargeya S."/>
            <person name="Fitzgerald M."/>
            <person name="Haas B."/>
            <person name="Abouelleil A."/>
            <person name="Alvarado L."/>
            <person name="Arachchi H.M."/>
            <person name="Berlin A."/>
            <person name="Brown A."/>
            <person name="Chapman S.B."/>
            <person name="Chen Z."/>
            <person name="Dunbar C."/>
            <person name="Freedman E."/>
            <person name="Gearin G."/>
            <person name="Goldberg J."/>
            <person name="Griggs A."/>
            <person name="Gujja S."/>
            <person name="Heiman D."/>
            <person name="Howarth C."/>
            <person name="Larson L."/>
            <person name="Lui A."/>
            <person name="MacDonald P.J."/>
            <person name="Montmayeur A."/>
            <person name="Murphy C."/>
            <person name="Neiman D."/>
            <person name="Pearson M."/>
            <person name="Priest M."/>
            <person name="Roberts A."/>
            <person name="Saif S."/>
            <person name="Shea T."/>
            <person name="Shenoy N."/>
            <person name="Sisk P."/>
            <person name="Stolte C."/>
            <person name="Sykes S."/>
            <person name="Wortman J."/>
            <person name="Nusbaum C."/>
            <person name="Birren B."/>
        </authorList>
    </citation>
    <scope>NUCLEOTIDE SEQUENCE [LARGE SCALE GENOMIC DNA]</scope>
    <source>
        <strain evidence="10 11">4_1_13</strain>
    </source>
</reference>
<feature type="transmembrane region" description="Helical" evidence="8">
    <location>
        <begin position="274"/>
        <end position="291"/>
    </location>
</feature>
<feature type="transmembrane region" description="Helical" evidence="8">
    <location>
        <begin position="107"/>
        <end position="128"/>
    </location>
</feature>
<dbReference type="GO" id="GO:0005886">
    <property type="term" value="C:plasma membrane"/>
    <property type="evidence" value="ECO:0007669"/>
    <property type="project" value="TreeGrafter"/>
</dbReference>
<feature type="transmembrane region" description="Helical" evidence="8">
    <location>
        <begin position="334"/>
        <end position="354"/>
    </location>
</feature>
<evidence type="ECO:0000313" key="11">
    <source>
        <dbReference type="Proteomes" id="UP000004925"/>
    </source>
</evidence>
<dbReference type="GO" id="GO:0005247">
    <property type="term" value="F:voltage-gated chloride channel activity"/>
    <property type="evidence" value="ECO:0007669"/>
    <property type="project" value="TreeGrafter"/>
</dbReference>
<evidence type="ECO:0000256" key="1">
    <source>
        <dbReference type="ARBA" id="ARBA00004141"/>
    </source>
</evidence>
<feature type="transmembrane region" description="Helical" evidence="8">
    <location>
        <begin position="398"/>
        <end position="415"/>
    </location>
</feature>
<dbReference type="HOGENOM" id="CLU_015263_7_4_0"/>
<dbReference type="eggNOG" id="COG0569">
    <property type="taxonomic scope" value="Bacteria"/>
</dbReference>
<gene>
    <name evidence="10" type="ORF">FSCG_01381</name>
</gene>
<keyword evidence="6 8" id="KW-0472">Membrane</keyword>